<organism evidence="1 2">
    <name type="scientific">Bauhinia variegata</name>
    <name type="common">Purple orchid tree</name>
    <name type="synonym">Phanera variegata</name>
    <dbReference type="NCBI Taxonomy" id="167791"/>
    <lineage>
        <taxon>Eukaryota</taxon>
        <taxon>Viridiplantae</taxon>
        <taxon>Streptophyta</taxon>
        <taxon>Embryophyta</taxon>
        <taxon>Tracheophyta</taxon>
        <taxon>Spermatophyta</taxon>
        <taxon>Magnoliopsida</taxon>
        <taxon>eudicotyledons</taxon>
        <taxon>Gunneridae</taxon>
        <taxon>Pentapetalae</taxon>
        <taxon>rosids</taxon>
        <taxon>fabids</taxon>
        <taxon>Fabales</taxon>
        <taxon>Fabaceae</taxon>
        <taxon>Cercidoideae</taxon>
        <taxon>Cercideae</taxon>
        <taxon>Bauhiniinae</taxon>
        <taxon>Bauhinia</taxon>
    </lineage>
</organism>
<name>A0ACB9PX00_BAUVA</name>
<protein>
    <submittedName>
        <fullName evidence="1">Uncharacterized protein</fullName>
    </submittedName>
</protein>
<comment type="caution">
    <text evidence="1">The sequence shown here is derived from an EMBL/GenBank/DDBJ whole genome shotgun (WGS) entry which is preliminary data.</text>
</comment>
<keyword evidence="2" id="KW-1185">Reference proteome</keyword>
<sequence length="333" mass="38490">MKKVWLSMRLRYERRVNWIRNNIVLRKRLLFIWGLVVCHSIVEYPVVCNLLMLYLVKFVGQRTVVAAITINLLHSFSSLFVFLAAYIAEVFTNRFNVIVFSTGSYTTGLILLWISAKSRREFNMFYLAIILIAIVFLFCLRRTTQRRIPLMRIGAGMVFAVFSCVAARQVELHRQHSIGPISIFWLVPQYILLGLMEGFAGGGLVTFFYDHLPKSMKSFAEAFSELILCIGKISSIFFLLIINAWFDHHIKDNRFDRYFLILAILCSLFFCLYLACSLGYDNLETTAEIEESYAMEAGVEDGDQEEEESPEDMDISVEEFGDAGYEIRGNIRW</sequence>
<proteinExistence type="predicted"/>
<evidence type="ECO:0000313" key="1">
    <source>
        <dbReference type="EMBL" id="KAI4353260.1"/>
    </source>
</evidence>
<reference evidence="1 2" key="1">
    <citation type="journal article" date="2022" name="DNA Res.">
        <title>Chromosomal-level genome assembly of the orchid tree Bauhinia variegata (Leguminosae; Cercidoideae) supports the allotetraploid origin hypothesis of Bauhinia.</title>
        <authorList>
            <person name="Zhong Y."/>
            <person name="Chen Y."/>
            <person name="Zheng D."/>
            <person name="Pang J."/>
            <person name="Liu Y."/>
            <person name="Luo S."/>
            <person name="Meng S."/>
            <person name="Qian L."/>
            <person name="Wei D."/>
            <person name="Dai S."/>
            <person name="Zhou R."/>
        </authorList>
    </citation>
    <scope>NUCLEOTIDE SEQUENCE [LARGE SCALE GENOMIC DNA]</scope>
    <source>
        <strain evidence="1">BV-YZ2020</strain>
    </source>
</reference>
<gene>
    <name evidence="1" type="ORF">L6164_002223</name>
</gene>
<dbReference type="EMBL" id="CM039427">
    <property type="protein sequence ID" value="KAI4353260.1"/>
    <property type="molecule type" value="Genomic_DNA"/>
</dbReference>
<dbReference type="Proteomes" id="UP000828941">
    <property type="component" value="Chromosome 2"/>
</dbReference>
<accession>A0ACB9PX00</accession>
<evidence type="ECO:0000313" key="2">
    <source>
        <dbReference type="Proteomes" id="UP000828941"/>
    </source>
</evidence>